<keyword evidence="3" id="KW-0862">Zinc</keyword>
<feature type="domain" description="Zinc finger PHD-type" evidence="5">
    <location>
        <begin position="1104"/>
        <end position="1159"/>
    </location>
</feature>
<feature type="compositionally biased region" description="Polar residues" evidence="4">
    <location>
        <begin position="676"/>
        <end position="686"/>
    </location>
</feature>
<evidence type="ECO:0000256" key="1">
    <source>
        <dbReference type="ARBA" id="ARBA00022723"/>
    </source>
</evidence>
<dbReference type="InterPro" id="IPR011011">
    <property type="entry name" value="Znf_FYVE_PHD"/>
</dbReference>
<evidence type="ECO:0000313" key="7">
    <source>
        <dbReference type="Proteomes" id="UP000001194"/>
    </source>
</evidence>
<evidence type="ECO:0000256" key="2">
    <source>
        <dbReference type="ARBA" id="ARBA00022771"/>
    </source>
</evidence>
<evidence type="ECO:0000256" key="3">
    <source>
        <dbReference type="ARBA" id="ARBA00022833"/>
    </source>
</evidence>
<proteinExistence type="predicted"/>
<evidence type="ECO:0000259" key="5">
    <source>
        <dbReference type="SMART" id="SM00249"/>
    </source>
</evidence>
<feature type="region of interest" description="Disordered" evidence="4">
    <location>
        <begin position="1067"/>
        <end position="1096"/>
    </location>
</feature>
<dbReference type="KEGG" id="lbc:LACBIDRAFT_321463"/>
<dbReference type="Proteomes" id="UP000001194">
    <property type="component" value="Unassembled WGS sequence"/>
</dbReference>
<dbReference type="HOGENOM" id="CLU_004051_0_0_1"/>
<evidence type="ECO:0000313" key="6">
    <source>
        <dbReference type="EMBL" id="EDR15547.1"/>
    </source>
</evidence>
<dbReference type="SUPFAM" id="SSF57903">
    <property type="entry name" value="FYVE/PHD zinc finger"/>
    <property type="match status" value="1"/>
</dbReference>
<dbReference type="RefSeq" id="XP_001873755.1">
    <property type="nucleotide sequence ID" value="XM_001873720.1"/>
</dbReference>
<sequence length="1528" mass="173602">MDFLRHVFRYFGPPEPDEAQSKRAVSTHGCRTVLGRLLRYIEGGIGEEKVASPNKAAQAIPISRNKHALQSVSKDDVFYKRTSDGNYVPVTSPPLKSSSLPTLHKSDPSDSLYIDTGEWDGWPNGNFKRDFTPAEIEATGNLRVHWAVRVNGGDRKGNEHTENWEGGKKSSRRCLGVIECDNPLCKTLIRPHTAAQGINKQLTEPCQCGAELSHRRCNIISYLWRWSDGVHYENGGFHTHRRPTHILHLLPKEQRRFEEMVKAYPKSGPLQLIVGVPGLDGPGESIADISDVFLNAHRVSKERSKLKKGHVQGADALLASFSKFANEHPNFVIHSTLSEEVVISVQTNFMRSQMVKNQRLEGSVNGMVNDATHDFWKERTSLLVVSSTYCSTLLCWVPGVLSYSNGASAIHFEHHFLAVIMSIAHEAEARGIPITDDLFAGVMDFSEAERSGFIRGFVVFWMARPDNTRNRQELQVAAEHLLKGCREHYCAGVTRVSRISGVISPAMADAFITRALGLLTLPTSAEFTSQALLLVRDFPKLASWMEWWTRPAHASMLFESERKMDIDLWDSLPADNNAEEAMHWKLYSACGRNHEFLEGMYSLHAVAVYYERLHDGATHKSIEGKPIRYGKAEPWKIVKENIGRTKPTCSRKLADKKRKKNDGHPPDTNKELLGTNAKQKQLTLKSFTKKEAEPKKPKLKKPDPKIAESPATSPAVQDLPSYPCGTIDEAEKTTSTFLRRQRDSLRTHLKKKKVMETVSGFESLFAWFAELVKLEEVHSSYRPVSAFETLFIEIHYCTGSSSIGGPHVEISHHPQRRRIQQLTPHDFEQFQGDFSLYFADWVSLDKERVPATSCWRVKETVPLCLGAREDIRYLLTSLPLLFTMEVGDEHPSETMAQEWDFPSTLLPHTQSAANSHGLVYDLMGLALTNEDGNHFIARYASDNKKFIYTYDDLTNNGHPIRDKPATFDTHVAGKHVDLPQDFVVYQAFYWLRGGAVAQDLFFQVRTAALAKKFDLRFSTNNLDRLFSMTYHSDQFVELESNKRTWLLNPFRSRTLEYVSRDAPADITVESLSPEPEEGVISQPGSPTTPPSPLSSLPDSEFELNCRCGIIGNGNILYRHEHGVAIQCDQCRDWSHIACQRDGRASNLAPDAPFICDSCDLSHHFPLSRKSKRKELEARLALNKPLELRLRSDLDILHYERAGRGALARREQFWYPVHLIQAVQHGWRVHWWRENQFLDKDEPAAGGFSVVNTKDIVDSLWNDRLARRAIRLGKWKHAQDVETSEDILADPSEIPYSEEINKILSPSKKLLKNLLTCYGPDDLKSETIPARDWLENGKKPLQTSLVPYCGALSIVERAQIANWFLCHISKNAETWLGRLPLAHAFTLYTAEHIKNEPKFKVFTQPEIINEAWRIQFTSIPSVLFDIDVEREALENLETEMFEVSRAAGIASYYQWGLDAGHHQDWDPYARMEDLNHQDCPGDDDDLQFGPDYIHREEKIQLTEKKSRPKPRPKMIKKTMPYVQHMAVNN</sequence>
<dbReference type="GO" id="GO:0008270">
    <property type="term" value="F:zinc ion binding"/>
    <property type="evidence" value="ECO:0007669"/>
    <property type="project" value="UniProtKB-KW"/>
</dbReference>
<dbReference type="InterPro" id="IPR013083">
    <property type="entry name" value="Znf_RING/FYVE/PHD"/>
</dbReference>
<organism evidence="7">
    <name type="scientific">Laccaria bicolor (strain S238N-H82 / ATCC MYA-4686)</name>
    <name type="common">Bicoloured deceiver</name>
    <name type="synonym">Laccaria laccata var. bicolor</name>
    <dbReference type="NCBI Taxonomy" id="486041"/>
    <lineage>
        <taxon>Eukaryota</taxon>
        <taxon>Fungi</taxon>
        <taxon>Dikarya</taxon>
        <taxon>Basidiomycota</taxon>
        <taxon>Agaricomycotina</taxon>
        <taxon>Agaricomycetes</taxon>
        <taxon>Agaricomycetidae</taxon>
        <taxon>Agaricales</taxon>
        <taxon>Agaricineae</taxon>
        <taxon>Hydnangiaceae</taxon>
        <taxon>Laccaria</taxon>
    </lineage>
</organism>
<evidence type="ECO:0000256" key="4">
    <source>
        <dbReference type="SAM" id="MobiDB-lite"/>
    </source>
</evidence>
<reference evidence="6 7" key="1">
    <citation type="journal article" date="2008" name="Nature">
        <title>The genome of Laccaria bicolor provides insights into mycorrhizal symbiosis.</title>
        <authorList>
            <person name="Martin F."/>
            <person name="Aerts A."/>
            <person name="Ahren D."/>
            <person name="Brun A."/>
            <person name="Danchin E.G.J."/>
            <person name="Duchaussoy F."/>
            <person name="Gibon J."/>
            <person name="Kohler A."/>
            <person name="Lindquist E."/>
            <person name="Pereda V."/>
            <person name="Salamov A."/>
            <person name="Shapiro H.J."/>
            <person name="Wuyts J."/>
            <person name="Blaudez D."/>
            <person name="Buee M."/>
            <person name="Brokstein P."/>
            <person name="Canbaeck B."/>
            <person name="Cohen D."/>
            <person name="Courty P.E."/>
            <person name="Coutinho P.M."/>
            <person name="Delaruelle C."/>
            <person name="Detter J.C."/>
            <person name="Deveau A."/>
            <person name="DiFazio S."/>
            <person name="Duplessis S."/>
            <person name="Fraissinet-Tachet L."/>
            <person name="Lucic E."/>
            <person name="Frey-Klett P."/>
            <person name="Fourrey C."/>
            <person name="Feussner I."/>
            <person name="Gay G."/>
            <person name="Grimwood J."/>
            <person name="Hoegger P.J."/>
            <person name="Jain P."/>
            <person name="Kilaru S."/>
            <person name="Labbe J."/>
            <person name="Lin Y.C."/>
            <person name="Legue V."/>
            <person name="Le Tacon F."/>
            <person name="Marmeisse R."/>
            <person name="Melayah D."/>
            <person name="Montanini B."/>
            <person name="Muratet M."/>
            <person name="Nehls U."/>
            <person name="Niculita-Hirzel H."/>
            <person name="Oudot-Le Secq M.P."/>
            <person name="Peter M."/>
            <person name="Quesneville H."/>
            <person name="Rajashekar B."/>
            <person name="Reich M."/>
            <person name="Rouhier N."/>
            <person name="Schmutz J."/>
            <person name="Yin T."/>
            <person name="Chalot M."/>
            <person name="Henrissat B."/>
            <person name="Kuees U."/>
            <person name="Lucas S."/>
            <person name="Van de Peer Y."/>
            <person name="Podila G.K."/>
            <person name="Polle A."/>
            <person name="Pukkila P.J."/>
            <person name="Richardson P.M."/>
            <person name="Rouze P."/>
            <person name="Sanders I.R."/>
            <person name="Stajich J.E."/>
            <person name="Tunlid A."/>
            <person name="Tuskan G."/>
            <person name="Grigoriev I.V."/>
        </authorList>
    </citation>
    <scope>NUCLEOTIDE SEQUENCE [LARGE SCALE GENOMIC DNA]</scope>
    <source>
        <strain evidence="7">S238N-H82 / ATCC MYA-4686</strain>
    </source>
</reference>
<dbReference type="InParanoid" id="B0CQM7"/>
<protein>
    <submittedName>
        <fullName evidence="6">Predicted protein</fullName>
    </submittedName>
</protein>
<dbReference type="STRING" id="486041.B0CQM7"/>
<dbReference type="SMART" id="SM00249">
    <property type="entry name" value="PHD"/>
    <property type="match status" value="1"/>
</dbReference>
<dbReference type="EMBL" id="DS547091">
    <property type="protein sequence ID" value="EDR15547.1"/>
    <property type="molecule type" value="Genomic_DNA"/>
</dbReference>
<dbReference type="GeneID" id="6069235"/>
<dbReference type="OrthoDB" id="3056903at2759"/>
<feature type="compositionally biased region" description="Basic and acidic residues" evidence="4">
    <location>
        <begin position="688"/>
        <end position="706"/>
    </location>
</feature>
<keyword evidence="7" id="KW-1185">Reference proteome</keyword>
<gene>
    <name evidence="6" type="ORF">LACBIDRAFT_321463</name>
</gene>
<dbReference type="InterPro" id="IPR001965">
    <property type="entry name" value="Znf_PHD"/>
</dbReference>
<keyword evidence="2" id="KW-0863">Zinc-finger</keyword>
<keyword evidence="1" id="KW-0479">Metal-binding</keyword>
<dbReference type="Gene3D" id="3.30.40.10">
    <property type="entry name" value="Zinc/RING finger domain, C3HC4 (zinc finger)"/>
    <property type="match status" value="1"/>
</dbReference>
<accession>B0CQM7</accession>
<feature type="region of interest" description="Disordered" evidence="4">
    <location>
        <begin position="646"/>
        <end position="724"/>
    </location>
</feature>
<name>B0CQM7_LACBS</name>